<reference evidence="1" key="1">
    <citation type="submission" date="2014-09" db="EMBL/GenBank/DDBJ databases">
        <authorList>
            <person name="Magalhaes I.L.F."/>
            <person name="Oliveira U."/>
            <person name="Santos F.R."/>
            <person name="Vidigal T.H.D.A."/>
            <person name="Brescovit A.D."/>
            <person name="Santos A.J."/>
        </authorList>
    </citation>
    <scope>NUCLEOTIDE SEQUENCE</scope>
    <source>
        <tissue evidence="1">Shoot tissue taken approximately 20 cm above the soil surface</tissue>
    </source>
</reference>
<name>A0A0A9FSQ4_ARUDO</name>
<evidence type="ECO:0000313" key="1">
    <source>
        <dbReference type="EMBL" id="JAE15302.1"/>
    </source>
</evidence>
<sequence>MHHNVVLSRLKIACYSSSLTIDSWYQHTLGTLFFSL</sequence>
<protein>
    <submittedName>
        <fullName evidence="1">Uncharacterized protein</fullName>
    </submittedName>
</protein>
<dbReference type="AlphaFoldDB" id="A0A0A9FSQ4"/>
<accession>A0A0A9FSQ4</accession>
<reference evidence="1" key="2">
    <citation type="journal article" date="2015" name="Data Brief">
        <title>Shoot transcriptome of the giant reed, Arundo donax.</title>
        <authorList>
            <person name="Barrero R.A."/>
            <person name="Guerrero F.D."/>
            <person name="Moolhuijzen P."/>
            <person name="Goolsby J.A."/>
            <person name="Tidwell J."/>
            <person name="Bellgard S.E."/>
            <person name="Bellgard M.I."/>
        </authorList>
    </citation>
    <scope>NUCLEOTIDE SEQUENCE</scope>
    <source>
        <tissue evidence="1">Shoot tissue taken approximately 20 cm above the soil surface</tissue>
    </source>
</reference>
<dbReference type="EMBL" id="GBRH01182594">
    <property type="protein sequence ID" value="JAE15302.1"/>
    <property type="molecule type" value="Transcribed_RNA"/>
</dbReference>
<proteinExistence type="predicted"/>
<organism evidence="1">
    <name type="scientific">Arundo donax</name>
    <name type="common">Giant reed</name>
    <name type="synonym">Donax arundinaceus</name>
    <dbReference type="NCBI Taxonomy" id="35708"/>
    <lineage>
        <taxon>Eukaryota</taxon>
        <taxon>Viridiplantae</taxon>
        <taxon>Streptophyta</taxon>
        <taxon>Embryophyta</taxon>
        <taxon>Tracheophyta</taxon>
        <taxon>Spermatophyta</taxon>
        <taxon>Magnoliopsida</taxon>
        <taxon>Liliopsida</taxon>
        <taxon>Poales</taxon>
        <taxon>Poaceae</taxon>
        <taxon>PACMAD clade</taxon>
        <taxon>Arundinoideae</taxon>
        <taxon>Arundineae</taxon>
        <taxon>Arundo</taxon>
    </lineage>
</organism>